<feature type="domain" description="AMP-dependent synthetase/ligase" evidence="4">
    <location>
        <begin position="475"/>
        <end position="819"/>
    </location>
</feature>
<dbReference type="GO" id="GO:0005737">
    <property type="term" value="C:cytoplasm"/>
    <property type="evidence" value="ECO:0007669"/>
    <property type="project" value="TreeGrafter"/>
</dbReference>
<dbReference type="Gene3D" id="3.30.300.30">
    <property type="match status" value="1"/>
</dbReference>
<dbReference type="CDD" id="cd19543">
    <property type="entry name" value="DCL_NRPS"/>
    <property type="match status" value="1"/>
</dbReference>
<name>A0A6G3SNC0_STRAQ</name>
<dbReference type="AlphaFoldDB" id="A0A6G3SNC0"/>
<dbReference type="SUPFAM" id="SSF56801">
    <property type="entry name" value="Acetyl-CoA synthetase-like"/>
    <property type="match status" value="1"/>
</dbReference>
<dbReference type="PANTHER" id="PTHR45527:SF1">
    <property type="entry name" value="FATTY ACID SYNTHASE"/>
    <property type="match status" value="1"/>
</dbReference>
<dbReference type="Gene3D" id="2.30.38.10">
    <property type="entry name" value="Luciferase, Domain 3"/>
    <property type="match status" value="1"/>
</dbReference>
<dbReference type="CDD" id="cd05930">
    <property type="entry name" value="A_NRPS"/>
    <property type="match status" value="1"/>
</dbReference>
<dbReference type="InterPro" id="IPR000873">
    <property type="entry name" value="AMP-dep_synth/lig_dom"/>
</dbReference>
<dbReference type="InterPro" id="IPR001242">
    <property type="entry name" value="Condensation_dom"/>
</dbReference>
<dbReference type="FunFam" id="2.30.38.10:FF:000001">
    <property type="entry name" value="Non-ribosomal peptide synthetase PvdI"/>
    <property type="match status" value="1"/>
</dbReference>
<dbReference type="RefSeq" id="WP_164256898.1">
    <property type="nucleotide sequence ID" value="NZ_JAAGMK010000173.1"/>
</dbReference>
<dbReference type="GO" id="GO:0031177">
    <property type="term" value="F:phosphopantetheine binding"/>
    <property type="evidence" value="ECO:0007669"/>
    <property type="project" value="TreeGrafter"/>
</dbReference>
<dbReference type="FunFam" id="3.40.50.12780:FF:000012">
    <property type="entry name" value="Non-ribosomal peptide synthetase"/>
    <property type="match status" value="1"/>
</dbReference>
<feature type="domain" description="AMP-binding enzyme C-terminal" evidence="6">
    <location>
        <begin position="877"/>
        <end position="925"/>
    </location>
</feature>
<dbReference type="SUPFAM" id="SSF52777">
    <property type="entry name" value="CoA-dependent acyltransferases"/>
    <property type="match status" value="2"/>
</dbReference>
<evidence type="ECO:0000259" key="5">
    <source>
        <dbReference type="Pfam" id="PF00668"/>
    </source>
</evidence>
<dbReference type="InterPro" id="IPR025110">
    <property type="entry name" value="AMP-bd_C"/>
</dbReference>
<dbReference type="Gene3D" id="3.30.559.30">
    <property type="entry name" value="Nonribosomal peptide synthetase, condensation domain"/>
    <property type="match status" value="1"/>
</dbReference>
<dbReference type="GO" id="GO:0043041">
    <property type="term" value="P:amino acid activation for nonribosomal peptide biosynthetic process"/>
    <property type="evidence" value="ECO:0007669"/>
    <property type="project" value="TreeGrafter"/>
</dbReference>
<comment type="cofactor">
    <cofactor evidence="1">
        <name>pantetheine 4'-phosphate</name>
        <dbReference type="ChEBI" id="CHEBI:47942"/>
    </cofactor>
</comment>
<organism evidence="7">
    <name type="scientific">Streptomyces anulatus</name>
    <name type="common">Streptomyces chrysomallus</name>
    <dbReference type="NCBI Taxonomy" id="1892"/>
    <lineage>
        <taxon>Bacteria</taxon>
        <taxon>Bacillati</taxon>
        <taxon>Actinomycetota</taxon>
        <taxon>Actinomycetes</taxon>
        <taxon>Kitasatosporales</taxon>
        <taxon>Streptomycetaceae</taxon>
        <taxon>Streptomyces</taxon>
    </lineage>
</organism>
<dbReference type="Gene3D" id="3.30.559.10">
    <property type="entry name" value="Chloramphenicol acetyltransferase-like domain"/>
    <property type="match status" value="1"/>
</dbReference>
<reference evidence="7" key="1">
    <citation type="submission" date="2020-01" db="EMBL/GenBank/DDBJ databases">
        <title>Insect and environment-associated Actinomycetes.</title>
        <authorList>
            <person name="Currrie C."/>
            <person name="Chevrette M."/>
            <person name="Carlson C."/>
            <person name="Stubbendieck R."/>
            <person name="Wendt-Pienkowski E."/>
        </authorList>
    </citation>
    <scope>NUCLEOTIDE SEQUENCE</scope>
    <source>
        <strain evidence="7">SID505</strain>
    </source>
</reference>
<dbReference type="InterPro" id="IPR023213">
    <property type="entry name" value="CAT-like_dom_sf"/>
</dbReference>
<keyword evidence="2" id="KW-0596">Phosphopantetheine</keyword>
<evidence type="ECO:0000256" key="2">
    <source>
        <dbReference type="ARBA" id="ARBA00022450"/>
    </source>
</evidence>
<protein>
    <submittedName>
        <fullName evidence="7">Amino acid adenylation domain-containing protein</fullName>
    </submittedName>
</protein>
<evidence type="ECO:0000256" key="1">
    <source>
        <dbReference type="ARBA" id="ARBA00001957"/>
    </source>
</evidence>
<dbReference type="GO" id="GO:0003824">
    <property type="term" value="F:catalytic activity"/>
    <property type="evidence" value="ECO:0007669"/>
    <property type="project" value="InterPro"/>
</dbReference>
<evidence type="ECO:0000256" key="3">
    <source>
        <dbReference type="ARBA" id="ARBA00022553"/>
    </source>
</evidence>
<keyword evidence="3" id="KW-0597">Phosphoprotein</keyword>
<dbReference type="GO" id="GO:0044550">
    <property type="term" value="P:secondary metabolite biosynthetic process"/>
    <property type="evidence" value="ECO:0007669"/>
    <property type="project" value="TreeGrafter"/>
</dbReference>
<proteinExistence type="predicted"/>
<dbReference type="FunFam" id="3.40.50.980:FF:000001">
    <property type="entry name" value="Non-ribosomal peptide synthetase"/>
    <property type="match status" value="1"/>
</dbReference>
<feature type="non-terminal residue" evidence="7">
    <location>
        <position position="926"/>
    </location>
</feature>
<dbReference type="PANTHER" id="PTHR45527">
    <property type="entry name" value="NONRIBOSOMAL PEPTIDE SYNTHETASE"/>
    <property type="match status" value="1"/>
</dbReference>
<dbReference type="InterPro" id="IPR020845">
    <property type="entry name" value="AMP-binding_CS"/>
</dbReference>
<dbReference type="Pfam" id="PF00668">
    <property type="entry name" value="Condensation"/>
    <property type="match status" value="1"/>
</dbReference>
<dbReference type="InterPro" id="IPR010071">
    <property type="entry name" value="AA_adenyl_dom"/>
</dbReference>
<dbReference type="PROSITE" id="PS00455">
    <property type="entry name" value="AMP_BINDING"/>
    <property type="match status" value="1"/>
</dbReference>
<evidence type="ECO:0000313" key="7">
    <source>
        <dbReference type="EMBL" id="NEB83918.1"/>
    </source>
</evidence>
<gene>
    <name evidence="7" type="ORF">G3I43_06960</name>
</gene>
<sequence length="926" mass="99299">MTGAPQGLQDILPLSPLQQGLYFLSSYDDSALDVYNVQLGLDLTGPLDTDRLRRAVGALLTRHPNLKAAFRTRRNGDPVTVVPHTVDIPWQDADLSGLDAAERDRRVGRLTDADRHTRFDLTRPPLVRFTAIRLAPERHRLLFTHHHLLLDGWSTARAVQELFALYAADGSPTALPEVRPYRDYLAWAAAQDTGADERAWRGALAGLDGPTVLAPGLDGQPQAVPATRNVELSPDSARALVAVARALDVTVPVVVQTLWSLVLADMTGRQDVVSGTTVSGRPAELAGAESMVGLFINTLPVRVRIRHDETLAELVRRTAGEQAALLAHHHVALARIQKLTDSGGPLFDTLCVFENYLVDTGPDDQEDPETKEFAGLRVEAVTGRDATHYPLTLVAAPGPDGAPALRLSYRTDAVGEPEAARIAGRLRRAVEEFTADPHRPLPRTDLLTPEERDRVLNTFNADTTHVEPATLPVLFERQAAAHPDRPAVDDAGRVLTYTELNTRANQLAHALIAAGTGPEDVVGVALRRGADVYVAQLAVGKAGGVFAPLDPDQPAERLTGLITGSGAALVLTHSGTDHTAWSGDATVIATDRLPEGLPDHNPTDADRRAPLRLHNGAYLIHTSGSTGRPKGVLVEHRPLVDLIAWAHATFATRPGDRVTQFASPSFDVTLAELANSLFSGATLVIVPEEERAGAPLADFLNRAAVSLAVIPPTVVASLPLDASLPEGMTLIVGTEALPPEVVRAWADRHRLFNAYGPTEAVVNSATWEVPAGWTGGPVPIGPPDVNKRAYVLDSALRPVAPGVLGELYVGGPGLARGYLGRPRITADRFVADPFGVPGTRMYRTGDLARWNERGELEYAGRTDHQLKIRGFRVEPGEVEARLTAHPAVAQAVVTGHTDHRGVRRLVAHAVPAPGGDPRPADIVAWA</sequence>
<evidence type="ECO:0000259" key="4">
    <source>
        <dbReference type="Pfam" id="PF00501"/>
    </source>
</evidence>
<dbReference type="NCBIfam" id="TIGR01733">
    <property type="entry name" value="AA-adenyl-dom"/>
    <property type="match status" value="1"/>
</dbReference>
<dbReference type="Gene3D" id="3.40.50.980">
    <property type="match status" value="2"/>
</dbReference>
<comment type="caution">
    <text evidence="7">The sequence shown here is derived from an EMBL/GenBank/DDBJ whole genome shotgun (WGS) entry which is preliminary data.</text>
</comment>
<dbReference type="Pfam" id="PF00501">
    <property type="entry name" value="AMP-binding"/>
    <property type="match status" value="1"/>
</dbReference>
<dbReference type="GO" id="GO:0008610">
    <property type="term" value="P:lipid biosynthetic process"/>
    <property type="evidence" value="ECO:0007669"/>
    <property type="project" value="UniProtKB-ARBA"/>
</dbReference>
<evidence type="ECO:0000259" key="6">
    <source>
        <dbReference type="Pfam" id="PF13193"/>
    </source>
</evidence>
<dbReference type="InterPro" id="IPR045851">
    <property type="entry name" value="AMP-bd_C_sf"/>
</dbReference>
<dbReference type="Pfam" id="PF13193">
    <property type="entry name" value="AMP-binding_C"/>
    <property type="match status" value="1"/>
</dbReference>
<dbReference type="EMBL" id="JAAGMK010000173">
    <property type="protein sequence ID" value="NEB83918.1"/>
    <property type="molecule type" value="Genomic_DNA"/>
</dbReference>
<feature type="domain" description="Condensation" evidence="5">
    <location>
        <begin position="9"/>
        <end position="453"/>
    </location>
</feature>
<accession>A0A6G3SNC0</accession>